<gene>
    <name evidence="1" type="ORF">EDC62_1743</name>
</gene>
<dbReference type="Gene3D" id="3.40.50.10540">
    <property type="entry name" value="Crotonobetainyl-coa:carnitine coa-transferase, domain 1"/>
    <property type="match status" value="1"/>
</dbReference>
<dbReference type="SUPFAM" id="SSF89796">
    <property type="entry name" value="CoA-transferase family III (CaiB/BaiF)"/>
    <property type="match status" value="1"/>
</dbReference>
<dbReference type="AlphaFoldDB" id="A0A3N4UHC5"/>
<dbReference type="InterPro" id="IPR044855">
    <property type="entry name" value="CoA-Trfase_III_dom3_sf"/>
</dbReference>
<name>A0A3N4UHC5_9BURK</name>
<keyword evidence="2" id="KW-1185">Reference proteome</keyword>
<dbReference type="Proteomes" id="UP000272193">
    <property type="component" value="Unassembled WGS sequence"/>
</dbReference>
<dbReference type="RefSeq" id="WP_124222718.1">
    <property type="nucleotide sequence ID" value="NZ_RKQL01000004.1"/>
</dbReference>
<dbReference type="Pfam" id="PF02515">
    <property type="entry name" value="CoA_transf_3"/>
    <property type="match status" value="1"/>
</dbReference>
<evidence type="ECO:0000313" key="2">
    <source>
        <dbReference type="Proteomes" id="UP000272193"/>
    </source>
</evidence>
<dbReference type="InterPro" id="IPR023606">
    <property type="entry name" value="CoA-Trfase_III_dom_1_sf"/>
</dbReference>
<dbReference type="EMBL" id="RKQL01000004">
    <property type="protein sequence ID" value="RPE66671.1"/>
    <property type="molecule type" value="Genomic_DNA"/>
</dbReference>
<proteinExistence type="predicted"/>
<organism evidence="1 2">
    <name type="scientific">Tibeticola sediminis</name>
    <dbReference type="NCBI Taxonomy" id="1917811"/>
    <lineage>
        <taxon>Bacteria</taxon>
        <taxon>Pseudomonadati</taxon>
        <taxon>Pseudomonadota</taxon>
        <taxon>Betaproteobacteria</taxon>
        <taxon>Burkholderiales</taxon>
        <taxon>Comamonadaceae</taxon>
        <taxon>Tibeticola</taxon>
    </lineage>
</organism>
<sequence length="316" mass="33061">MKPVAPTTAAFPAAPSLRPLRGVRITSLALNLPGPAALMRLSSMGARCLKIEPPAPPGAPADTPGDPMGQYNAGAYAQLHAGIRRRTLDLKTEAGQAALARELARSDVLLTSFRPSALRKLGLSAGQLRRTHPHLSLVAIVGAPGARAEAPGHDLTYLAEAGLVPGLELPPTLFADMAGALLASEAVLQVVLAQRAPGGMARRGRSVEVALSEAAAWLALPLRWGLTQRQGAVGGAHAGYRVYACADGRVAVAALEPHFAQALCRAAQIEYRSLSTLFAPETHERLTRFFAGQTRAALDALAERADIPLQTLGEAE</sequence>
<reference evidence="1 2" key="1">
    <citation type="submission" date="2018-11" db="EMBL/GenBank/DDBJ databases">
        <title>Genomic Encyclopedia of Type Strains, Phase IV (KMG-IV): sequencing the most valuable type-strain genomes for metagenomic binning, comparative biology and taxonomic classification.</title>
        <authorList>
            <person name="Goeker M."/>
        </authorList>
    </citation>
    <scope>NUCLEOTIDE SEQUENCE [LARGE SCALE GENOMIC DNA]</scope>
    <source>
        <strain evidence="1 2">DSM 101684</strain>
    </source>
</reference>
<dbReference type="PANTHER" id="PTHR48228">
    <property type="entry name" value="SUCCINYL-COA--D-CITRAMALATE COA-TRANSFERASE"/>
    <property type="match status" value="1"/>
</dbReference>
<dbReference type="Gene3D" id="3.30.1540.10">
    <property type="entry name" value="formyl-coa transferase, domain 3"/>
    <property type="match status" value="1"/>
</dbReference>
<evidence type="ECO:0000313" key="1">
    <source>
        <dbReference type="EMBL" id="RPE66671.1"/>
    </source>
</evidence>
<dbReference type="PANTHER" id="PTHR48228:SF5">
    <property type="entry name" value="ALPHA-METHYLACYL-COA RACEMASE"/>
    <property type="match status" value="1"/>
</dbReference>
<dbReference type="GO" id="GO:0016740">
    <property type="term" value="F:transferase activity"/>
    <property type="evidence" value="ECO:0007669"/>
    <property type="project" value="UniProtKB-KW"/>
</dbReference>
<protein>
    <submittedName>
        <fullName evidence="1">Crotonobetainyl-CoA:carnitine CoA-transferase CaiB-like acyl-CoA transferase</fullName>
    </submittedName>
</protein>
<dbReference type="InterPro" id="IPR050509">
    <property type="entry name" value="CoA-transferase_III"/>
</dbReference>
<dbReference type="OrthoDB" id="9797653at2"/>
<keyword evidence="1" id="KW-0808">Transferase</keyword>
<dbReference type="InterPro" id="IPR003673">
    <property type="entry name" value="CoA-Trfase_fam_III"/>
</dbReference>
<comment type="caution">
    <text evidence="1">The sequence shown here is derived from an EMBL/GenBank/DDBJ whole genome shotgun (WGS) entry which is preliminary data.</text>
</comment>
<accession>A0A3N4UHC5</accession>